<organism evidence="1 2">
    <name type="scientific">Mobiluncus mulieris</name>
    <dbReference type="NCBI Taxonomy" id="2052"/>
    <lineage>
        <taxon>Bacteria</taxon>
        <taxon>Bacillati</taxon>
        <taxon>Actinomycetota</taxon>
        <taxon>Actinomycetes</taxon>
        <taxon>Actinomycetales</taxon>
        <taxon>Actinomycetaceae</taxon>
        <taxon>Mobiluncus</taxon>
    </lineage>
</organism>
<dbReference type="EMBL" id="UGGQ01000006">
    <property type="protein sequence ID" value="STO16744.1"/>
    <property type="molecule type" value="Genomic_DNA"/>
</dbReference>
<dbReference type="AlphaFoldDB" id="A0A8G2M6T0"/>
<sequence length="46" mass="5266">MQSGRRRVAKPYNAAATVRRREETLQWSVLAEAPQAAKLKRDEVVK</sequence>
<gene>
    <name evidence="1" type="ORF">NCTC11819_01318</name>
</gene>
<proteinExistence type="predicted"/>
<evidence type="ECO:0000313" key="1">
    <source>
        <dbReference type="EMBL" id="STO16744.1"/>
    </source>
</evidence>
<evidence type="ECO:0000313" key="2">
    <source>
        <dbReference type="Proteomes" id="UP000255284"/>
    </source>
</evidence>
<name>A0A8G2M6T0_9ACTO</name>
<protein>
    <submittedName>
        <fullName evidence="1">Uncharacterized protein</fullName>
    </submittedName>
</protein>
<dbReference type="Proteomes" id="UP000255284">
    <property type="component" value="Unassembled WGS sequence"/>
</dbReference>
<reference evidence="1 2" key="1">
    <citation type="submission" date="2018-06" db="EMBL/GenBank/DDBJ databases">
        <authorList>
            <consortium name="Pathogen Informatics"/>
            <person name="Doyle S."/>
        </authorList>
    </citation>
    <scope>NUCLEOTIDE SEQUENCE [LARGE SCALE GENOMIC DNA]</scope>
    <source>
        <strain evidence="1 2">NCTC11819</strain>
    </source>
</reference>
<accession>A0A8G2M6T0</accession>
<comment type="caution">
    <text evidence="1">The sequence shown here is derived from an EMBL/GenBank/DDBJ whole genome shotgun (WGS) entry which is preliminary data.</text>
</comment>